<dbReference type="OrthoDB" id="1577640at2759"/>
<dbReference type="Gene3D" id="3.40.50.1580">
    <property type="entry name" value="Nucleoside phosphorylase domain"/>
    <property type="match status" value="1"/>
</dbReference>
<protein>
    <submittedName>
        <fullName evidence="1">Purine and uridine phosphorylase</fullName>
    </submittedName>
</protein>
<evidence type="ECO:0000313" key="2">
    <source>
        <dbReference type="Proteomes" id="UP000024376"/>
    </source>
</evidence>
<organism evidence="1 2">
    <name type="scientific">Hypocrea jecorina (strain ATCC 56765 / BCRC 32924 / NRRL 11460 / Rut C-30)</name>
    <name type="common">Trichoderma reesei</name>
    <dbReference type="NCBI Taxonomy" id="1344414"/>
    <lineage>
        <taxon>Eukaryota</taxon>
        <taxon>Fungi</taxon>
        <taxon>Dikarya</taxon>
        <taxon>Ascomycota</taxon>
        <taxon>Pezizomycotina</taxon>
        <taxon>Sordariomycetes</taxon>
        <taxon>Hypocreomycetidae</taxon>
        <taxon>Hypocreales</taxon>
        <taxon>Hypocreaceae</taxon>
        <taxon>Trichoderma</taxon>
    </lineage>
</organism>
<dbReference type="GO" id="GO:0003824">
    <property type="term" value="F:catalytic activity"/>
    <property type="evidence" value="ECO:0007669"/>
    <property type="project" value="InterPro"/>
</dbReference>
<dbReference type="PANTHER" id="PTHR46082">
    <property type="entry name" value="ATP/GTP-BINDING PROTEIN-RELATED"/>
    <property type="match status" value="1"/>
</dbReference>
<dbReference type="GO" id="GO:0009116">
    <property type="term" value="P:nucleoside metabolic process"/>
    <property type="evidence" value="ECO:0007669"/>
    <property type="project" value="InterPro"/>
</dbReference>
<proteinExistence type="predicted"/>
<dbReference type="KEGG" id="trr:M419DRAFT_42843"/>
<dbReference type="SUPFAM" id="SSF53167">
    <property type="entry name" value="Purine and uridine phosphorylases"/>
    <property type="match status" value="1"/>
</dbReference>
<name>A0A024SML6_HYPJR</name>
<dbReference type="InterPro" id="IPR053137">
    <property type="entry name" value="NLR-like"/>
</dbReference>
<dbReference type="PANTHER" id="PTHR46082:SF11">
    <property type="entry name" value="AAA+ ATPASE DOMAIN-CONTAINING PROTEIN-RELATED"/>
    <property type="match status" value="1"/>
</dbReference>
<dbReference type="AlphaFoldDB" id="A0A024SML6"/>
<sequence length="308" mass="33613">YTYEDYTIGWVCALSNEQAAALFMLEKRHEELPNPSGDYNAYTLGSIGKHNVVIAGLPKGRSGTTSSATVATRMVSTFPNIKVGLMVGIGGGLPQRTRLGDVVISCPIDAQPGVVQWDMGKAEDGGNFRRTGALAPPPTALLTALGKFDADKLASRKKILGYLEDLRRNPNVPESFWKSEILQDVEYQSGYSHVQGDDCSNCDPSMVVQRKARVEEMMIHCGLIASGNQVIKDAVLRDNLYQRFDKKLLCLEMEAAGLMNEFPCIVIRGICDYADSHKNKEWQDYAAAVAAACAKAYLTVLPAGEVDK</sequence>
<reference evidence="2" key="1">
    <citation type="journal article" date="2013" name="Ind. Biotechnol.">
        <title>Comparative genomics analysis of Trichoderma reesei strains.</title>
        <authorList>
            <person name="Koike H."/>
            <person name="Aerts A."/>
            <person name="LaButti K."/>
            <person name="Grigoriev I.V."/>
            <person name="Baker S.E."/>
        </authorList>
    </citation>
    <scope>NUCLEOTIDE SEQUENCE [LARGE SCALE GENOMIC DNA]</scope>
    <source>
        <strain evidence="2">ATCC 56765 / BCRC 32924 / NRRL 11460 / Rut C-30</strain>
    </source>
</reference>
<gene>
    <name evidence="1" type="ORF">M419DRAFT_42843</name>
</gene>
<feature type="non-terminal residue" evidence="1">
    <location>
        <position position="1"/>
    </location>
</feature>
<feature type="non-terminal residue" evidence="1">
    <location>
        <position position="308"/>
    </location>
</feature>
<dbReference type="EMBL" id="KI911139">
    <property type="protein sequence ID" value="ETS07082.1"/>
    <property type="molecule type" value="Genomic_DNA"/>
</dbReference>
<accession>A0A024SML6</accession>
<evidence type="ECO:0000313" key="1">
    <source>
        <dbReference type="EMBL" id="ETS07082.1"/>
    </source>
</evidence>
<dbReference type="Proteomes" id="UP000024376">
    <property type="component" value="Unassembled WGS sequence"/>
</dbReference>
<dbReference type="HOGENOM" id="CLU_000288_34_22_1"/>
<dbReference type="InterPro" id="IPR035994">
    <property type="entry name" value="Nucleoside_phosphorylase_sf"/>
</dbReference>